<feature type="transmembrane region" description="Helical" evidence="9">
    <location>
        <begin position="314"/>
        <end position="335"/>
    </location>
</feature>
<name>A0A6J0B3C8_NEOLC</name>
<accession>A0A6J0B3C8</accession>
<dbReference type="Gene3D" id="1.20.1250.20">
    <property type="entry name" value="MFS general substrate transporter like domains"/>
    <property type="match status" value="1"/>
</dbReference>
<dbReference type="PRINTS" id="PR00171">
    <property type="entry name" value="SUGRTRNSPORT"/>
</dbReference>
<protein>
    <submittedName>
        <fullName evidence="12">Facilitated trehalose transporter Tret1-like isoform X1</fullName>
    </submittedName>
</protein>
<sequence>MDNDKAAASNLVDRTEITGSCQHKTDPNGRTQWKQWMGSITATMSMISAGTVYGWYTTCISRLTSPEAQVQFTTDEGGWLLSLTVVGSMIGPFIGAAMADSIGRKKTLLISVLYFIIGWVTVIFARSVTTYYVARLILGIGVGVSYTVNPMYVSEVADINIRGALGTLIATNVFTGSLFACVVGYWASIQVLTMILLSVPILFLATFIWFPESPYHLAAKGRYEEAMAAIKFFKGIQDEVEVREELDFILRNINENIDRQSFREKLSELRLPNNRRALFIVIGLIAAQQLSGSFTTTSYLEDLFKDAHIALDPDLATCIVLAVSLVSCTLSTYTVEKAGRRPLLFASTLGTTTTLGILATYILLETRTSIDISVVNWIPILDVILFQIAYQIGLGTLTNSLIGELFPTNVKGIAGATITVTDGILGSTISKLYQVIGDHLGIYVVYYFFTGSCLLAFFFVLAFVPETKNKTFAQIQIDLGDSELRCVKRRNKD</sequence>
<dbReference type="GeneID" id="107216817"/>
<feature type="transmembrane region" description="Helical" evidence="9">
    <location>
        <begin position="108"/>
        <end position="126"/>
    </location>
</feature>
<dbReference type="Proteomes" id="UP000829291">
    <property type="component" value="Chromosome 2"/>
</dbReference>
<keyword evidence="7 9" id="KW-0472">Membrane</keyword>
<keyword evidence="8" id="KW-0325">Glycoprotein</keyword>
<feature type="transmembrane region" description="Helical" evidence="9">
    <location>
        <begin position="277"/>
        <end position="294"/>
    </location>
</feature>
<feature type="domain" description="Major facilitator superfamily (MFS) profile" evidence="10">
    <location>
        <begin position="34"/>
        <end position="468"/>
    </location>
</feature>
<dbReference type="PANTHER" id="PTHR48021">
    <property type="match status" value="1"/>
</dbReference>
<evidence type="ECO:0000256" key="8">
    <source>
        <dbReference type="ARBA" id="ARBA00023180"/>
    </source>
</evidence>
<dbReference type="InterPro" id="IPR003663">
    <property type="entry name" value="Sugar/inositol_transpt"/>
</dbReference>
<evidence type="ECO:0000259" key="10">
    <source>
        <dbReference type="PROSITE" id="PS50850"/>
    </source>
</evidence>
<evidence type="ECO:0000256" key="6">
    <source>
        <dbReference type="ARBA" id="ARBA00022989"/>
    </source>
</evidence>
<dbReference type="PROSITE" id="PS00217">
    <property type="entry name" value="SUGAR_TRANSPORT_2"/>
    <property type="match status" value="1"/>
</dbReference>
<dbReference type="InterPro" id="IPR005828">
    <property type="entry name" value="MFS_sugar_transport-like"/>
</dbReference>
<dbReference type="PROSITE" id="PS00216">
    <property type="entry name" value="SUGAR_TRANSPORT_1"/>
    <property type="match status" value="1"/>
</dbReference>
<dbReference type="InParanoid" id="A0A6J0B3C8"/>
<dbReference type="InterPro" id="IPR036259">
    <property type="entry name" value="MFS_trans_sf"/>
</dbReference>
<dbReference type="KEGG" id="nlo:107216817"/>
<dbReference type="PROSITE" id="PS50850">
    <property type="entry name" value="MFS"/>
    <property type="match status" value="1"/>
</dbReference>
<feature type="transmembrane region" description="Helical" evidence="9">
    <location>
        <begin position="342"/>
        <end position="364"/>
    </location>
</feature>
<evidence type="ECO:0000256" key="5">
    <source>
        <dbReference type="ARBA" id="ARBA00022692"/>
    </source>
</evidence>
<dbReference type="Pfam" id="PF00083">
    <property type="entry name" value="Sugar_tr"/>
    <property type="match status" value="1"/>
</dbReference>
<evidence type="ECO:0000256" key="2">
    <source>
        <dbReference type="ARBA" id="ARBA00022448"/>
    </source>
</evidence>
<dbReference type="AlphaFoldDB" id="A0A6J0B3C8"/>
<evidence type="ECO:0000256" key="9">
    <source>
        <dbReference type="SAM" id="Phobius"/>
    </source>
</evidence>
<feature type="transmembrane region" description="Helical" evidence="9">
    <location>
        <begin position="192"/>
        <end position="210"/>
    </location>
</feature>
<dbReference type="GO" id="GO:0022857">
    <property type="term" value="F:transmembrane transporter activity"/>
    <property type="evidence" value="ECO:0007669"/>
    <property type="project" value="InterPro"/>
</dbReference>
<organism evidence="12">
    <name type="scientific">Neodiprion lecontei</name>
    <name type="common">Redheaded pine sawfly</name>
    <dbReference type="NCBI Taxonomy" id="441921"/>
    <lineage>
        <taxon>Eukaryota</taxon>
        <taxon>Metazoa</taxon>
        <taxon>Ecdysozoa</taxon>
        <taxon>Arthropoda</taxon>
        <taxon>Hexapoda</taxon>
        <taxon>Insecta</taxon>
        <taxon>Pterygota</taxon>
        <taxon>Neoptera</taxon>
        <taxon>Endopterygota</taxon>
        <taxon>Hymenoptera</taxon>
        <taxon>Tenthredinoidea</taxon>
        <taxon>Diprionidae</taxon>
        <taxon>Diprioninae</taxon>
        <taxon>Neodiprion</taxon>
    </lineage>
</organism>
<reference evidence="12" key="1">
    <citation type="submission" date="2025-08" db="UniProtKB">
        <authorList>
            <consortium name="RefSeq"/>
        </authorList>
    </citation>
    <scope>IDENTIFICATION</scope>
    <source>
        <tissue evidence="12">Thorax and Abdomen</tissue>
    </source>
</reference>
<keyword evidence="4" id="KW-0762">Sugar transport</keyword>
<dbReference type="PANTHER" id="PTHR48021:SF46">
    <property type="entry name" value="MAJOR FACILITATOR SUPERFAMILY (MFS) PROFILE DOMAIN-CONTAINING PROTEIN"/>
    <property type="match status" value="1"/>
</dbReference>
<evidence type="ECO:0000313" key="11">
    <source>
        <dbReference type="Proteomes" id="UP000829291"/>
    </source>
</evidence>
<dbReference type="SUPFAM" id="SSF103473">
    <property type="entry name" value="MFS general substrate transporter"/>
    <property type="match status" value="1"/>
</dbReference>
<feature type="transmembrane region" description="Helical" evidence="9">
    <location>
        <begin position="132"/>
        <end position="152"/>
    </location>
</feature>
<dbReference type="InterPro" id="IPR020846">
    <property type="entry name" value="MFS_dom"/>
</dbReference>
<feature type="transmembrane region" description="Helical" evidence="9">
    <location>
        <begin position="77"/>
        <end position="96"/>
    </location>
</feature>
<keyword evidence="2" id="KW-0813">Transport</keyword>
<evidence type="ECO:0000256" key="1">
    <source>
        <dbReference type="ARBA" id="ARBA00004651"/>
    </source>
</evidence>
<keyword evidence="11" id="KW-1185">Reference proteome</keyword>
<keyword evidence="6 9" id="KW-1133">Transmembrane helix</keyword>
<evidence type="ECO:0000256" key="7">
    <source>
        <dbReference type="ARBA" id="ARBA00023136"/>
    </source>
</evidence>
<feature type="transmembrane region" description="Helical" evidence="9">
    <location>
        <begin position="440"/>
        <end position="464"/>
    </location>
</feature>
<feature type="transmembrane region" description="Helical" evidence="9">
    <location>
        <begin position="164"/>
        <end position="186"/>
    </location>
</feature>
<dbReference type="InterPro" id="IPR005829">
    <property type="entry name" value="Sugar_transporter_CS"/>
</dbReference>
<evidence type="ECO:0000313" key="12">
    <source>
        <dbReference type="RefSeq" id="XP_015509594.1"/>
    </source>
</evidence>
<keyword evidence="3" id="KW-1003">Cell membrane</keyword>
<feature type="transmembrane region" description="Helical" evidence="9">
    <location>
        <begin position="36"/>
        <end position="57"/>
    </location>
</feature>
<evidence type="ECO:0000256" key="4">
    <source>
        <dbReference type="ARBA" id="ARBA00022597"/>
    </source>
</evidence>
<gene>
    <name evidence="12" type="primary">LOC107216817</name>
</gene>
<comment type="subcellular location">
    <subcellularLocation>
        <location evidence="1">Cell membrane</location>
        <topology evidence="1">Multi-pass membrane protein</topology>
    </subcellularLocation>
</comment>
<evidence type="ECO:0000256" key="3">
    <source>
        <dbReference type="ARBA" id="ARBA00022475"/>
    </source>
</evidence>
<dbReference type="FunFam" id="1.20.1250.20:FF:000218">
    <property type="entry name" value="facilitated trehalose transporter Tret1"/>
    <property type="match status" value="1"/>
</dbReference>
<dbReference type="OrthoDB" id="4142200at2759"/>
<proteinExistence type="predicted"/>
<dbReference type="InterPro" id="IPR050549">
    <property type="entry name" value="MFS_Trehalose_Transporter"/>
</dbReference>
<dbReference type="RefSeq" id="XP_015509594.1">
    <property type="nucleotide sequence ID" value="XM_015654108.2"/>
</dbReference>
<keyword evidence="5 9" id="KW-0812">Transmembrane</keyword>
<dbReference type="GO" id="GO:0005886">
    <property type="term" value="C:plasma membrane"/>
    <property type="evidence" value="ECO:0007669"/>
    <property type="project" value="UniProtKB-SubCell"/>
</dbReference>